<feature type="coiled-coil region" evidence="1">
    <location>
        <begin position="17"/>
        <end position="71"/>
    </location>
</feature>
<dbReference type="STRING" id="1520.LF65_05655"/>
<organism evidence="3 4">
    <name type="scientific">Clostridium beijerinckii</name>
    <name type="common">Clostridium MP</name>
    <dbReference type="NCBI Taxonomy" id="1520"/>
    <lineage>
        <taxon>Bacteria</taxon>
        <taxon>Bacillati</taxon>
        <taxon>Bacillota</taxon>
        <taxon>Clostridia</taxon>
        <taxon>Eubacteriales</taxon>
        <taxon>Clostridiaceae</taxon>
        <taxon>Clostridium</taxon>
    </lineage>
</organism>
<dbReference type="InterPro" id="IPR007630">
    <property type="entry name" value="RNA_pol_sigma70_r4"/>
</dbReference>
<name>A0A0B5QVD2_CLOBE</name>
<keyword evidence="1" id="KW-0175">Coiled coil</keyword>
<dbReference type="InterPro" id="IPR036388">
    <property type="entry name" value="WH-like_DNA-bd_sf"/>
</dbReference>
<dbReference type="InterPro" id="IPR013324">
    <property type="entry name" value="RNA_pol_sigma_r3/r4-like"/>
</dbReference>
<dbReference type="KEGG" id="cbei:LF65_05655"/>
<evidence type="ECO:0000313" key="4">
    <source>
        <dbReference type="Proteomes" id="UP000031866"/>
    </source>
</evidence>
<dbReference type="RefSeq" id="WP_041900659.1">
    <property type="nucleotide sequence ID" value="NZ_CP010086.2"/>
</dbReference>
<dbReference type="Pfam" id="PF04545">
    <property type="entry name" value="Sigma70_r4"/>
    <property type="match status" value="1"/>
</dbReference>
<dbReference type="GO" id="GO:0003700">
    <property type="term" value="F:DNA-binding transcription factor activity"/>
    <property type="evidence" value="ECO:0007669"/>
    <property type="project" value="InterPro"/>
</dbReference>
<proteinExistence type="predicted"/>
<accession>A0A0B5QVD2</accession>
<dbReference type="SUPFAM" id="SSF88659">
    <property type="entry name" value="Sigma3 and sigma4 domains of RNA polymerase sigma factors"/>
    <property type="match status" value="1"/>
</dbReference>
<gene>
    <name evidence="3" type="ORF">LF65_05655</name>
</gene>
<evidence type="ECO:0000259" key="2">
    <source>
        <dbReference type="Pfam" id="PF04545"/>
    </source>
</evidence>
<dbReference type="Proteomes" id="UP000031866">
    <property type="component" value="Chromosome"/>
</dbReference>
<dbReference type="GO" id="GO:0006352">
    <property type="term" value="P:DNA-templated transcription initiation"/>
    <property type="evidence" value="ECO:0007669"/>
    <property type="project" value="InterPro"/>
</dbReference>
<reference evidence="4" key="1">
    <citation type="submission" date="2014-12" db="EMBL/GenBank/DDBJ databases">
        <title>Genome sequence of Clostridium beijerinckii strain 59B.</title>
        <authorList>
            <person name="Little G.T."/>
            <person name="Minton N.P."/>
        </authorList>
    </citation>
    <scope>NUCLEOTIDE SEQUENCE [LARGE SCALE GENOMIC DNA]</scope>
    <source>
        <strain evidence="4">59B</strain>
    </source>
</reference>
<sequence length="118" mass="13696">MEQKDMRRLTKEKLSNIKVMSAKLNQYKRNLEAAHKLDQDQDHIKELELKILEYETELINIKNALESLEDREKEVIILTLVQKLSLASVINKANISSATVYRIKNKAIDAIGEILYEN</sequence>
<dbReference type="AlphaFoldDB" id="A0A0B5QVD2"/>
<protein>
    <recommendedName>
        <fullName evidence="2">RNA polymerase sigma-70 region 4 domain-containing protein</fullName>
    </recommendedName>
</protein>
<dbReference type="EMBL" id="CP010086">
    <property type="protein sequence ID" value="AJH02162.2"/>
    <property type="molecule type" value="Genomic_DNA"/>
</dbReference>
<evidence type="ECO:0000313" key="3">
    <source>
        <dbReference type="EMBL" id="AJH02162.2"/>
    </source>
</evidence>
<evidence type="ECO:0000256" key="1">
    <source>
        <dbReference type="SAM" id="Coils"/>
    </source>
</evidence>
<feature type="domain" description="RNA polymerase sigma-70 region 4" evidence="2">
    <location>
        <begin position="64"/>
        <end position="110"/>
    </location>
</feature>
<dbReference type="Gene3D" id="1.10.10.10">
    <property type="entry name" value="Winged helix-like DNA-binding domain superfamily/Winged helix DNA-binding domain"/>
    <property type="match status" value="1"/>
</dbReference>